<keyword evidence="5" id="KW-1185">Reference proteome</keyword>
<dbReference type="Pfam" id="PF12401">
    <property type="entry name" value="FhaA_N"/>
    <property type="match status" value="1"/>
</dbReference>
<dbReference type="AlphaFoldDB" id="H5UST8"/>
<dbReference type="SUPFAM" id="SSF49879">
    <property type="entry name" value="SMAD/FHA domain"/>
    <property type="match status" value="1"/>
</dbReference>
<evidence type="ECO:0000313" key="5">
    <source>
        <dbReference type="Proteomes" id="UP000004367"/>
    </source>
</evidence>
<comment type="caution">
    <text evidence="4">The sequence shown here is derived from an EMBL/GenBank/DDBJ whole genome shotgun (WGS) entry which is preliminary data.</text>
</comment>
<dbReference type="SMART" id="SM00240">
    <property type="entry name" value="FHA"/>
    <property type="match status" value="1"/>
</dbReference>
<organism evidence="4 5">
    <name type="scientific">Mobilicoccus pelagius NBRC 104925</name>
    <dbReference type="NCBI Taxonomy" id="1089455"/>
    <lineage>
        <taxon>Bacteria</taxon>
        <taxon>Bacillati</taxon>
        <taxon>Actinomycetota</taxon>
        <taxon>Actinomycetes</taxon>
        <taxon>Micrococcales</taxon>
        <taxon>Dermatophilaceae</taxon>
        <taxon>Mobilicoccus</taxon>
    </lineage>
</organism>
<feature type="region of interest" description="Disordered" evidence="2">
    <location>
        <begin position="182"/>
        <end position="263"/>
    </location>
</feature>
<evidence type="ECO:0000256" key="2">
    <source>
        <dbReference type="SAM" id="MobiDB-lite"/>
    </source>
</evidence>
<dbReference type="PROSITE" id="PS50006">
    <property type="entry name" value="FHA_DOMAIN"/>
    <property type="match status" value="1"/>
</dbReference>
<keyword evidence="1" id="KW-0597">Phosphoprotein</keyword>
<dbReference type="STRING" id="1089455.MOPEL_083_00010"/>
<dbReference type="PANTHER" id="PTHR23308">
    <property type="entry name" value="NUCLEAR INHIBITOR OF PROTEIN PHOSPHATASE-1"/>
    <property type="match status" value="1"/>
</dbReference>
<gene>
    <name evidence="4" type="ORF">MOPEL_083_00010</name>
</gene>
<name>H5UST8_9MICO</name>
<dbReference type="Pfam" id="PF00498">
    <property type="entry name" value="FHA"/>
    <property type="match status" value="1"/>
</dbReference>
<feature type="non-terminal residue" evidence="4">
    <location>
        <position position="1"/>
    </location>
</feature>
<feature type="region of interest" description="Disordered" evidence="2">
    <location>
        <begin position="116"/>
        <end position="140"/>
    </location>
</feature>
<sequence length="364" mass="38523">GLFDRVEQKLERVVNGAFARAFKAEVQPVEIASAMRRAMDDRAAVVGHGRTVVPNSFTIELAPTDYERLHDYEDVLHTELLASVEEHAESQGYTPGGPLFVDFVDRDDLDTGVFRVVPTSSRAPQPAPRTHAGPHAPRNEMILPQASSPAQGDVGLAGSAAAAATAAAAGTAAAARAGGLPVGAPAPGSAPGAASTPRREEDEEARRAREAQRARDLAAWGDDEDDDPRAGYDEAADDPWAGQAPRHPAPATARHDTVPAGPAPIGRRPWLELGTDSYPLLSAITIVGRDPSADITLDDTGVSRRHCEIRVTHDGPHLLASIRDLGSTNGTYLNGERLTTARLAEGDRITLGRTSLVVRLGGRR</sequence>
<feature type="domain" description="FHA" evidence="3">
    <location>
        <begin position="285"/>
        <end position="338"/>
    </location>
</feature>
<evidence type="ECO:0000313" key="4">
    <source>
        <dbReference type="EMBL" id="GAB48796.1"/>
    </source>
</evidence>
<dbReference type="InterPro" id="IPR022128">
    <property type="entry name" value="FhaA_N"/>
</dbReference>
<dbReference type="InterPro" id="IPR008984">
    <property type="entry name" value="SMAD_FHA_dom_sf"/>
</dbReference>
<dbReference type="CDD" id="cd00060">
    <property type="entry name" value="FHA"/>
    <property type="match status" value="1"/>
</dbReference>
<evidence type="ECO:0000256" key="1">
    <source>
        <dbReference type="ARBA" id="ARBA00022553"/>
    </source>
</evidence>
<dbReference type="EMBL" id="BAFE01000061">
    <property type="protein sequence ID" value="GAB48796.1"/>
    <property type="molecule type" value="Genomic_DNA"/>
</dbReference>
<dbReference type="eggNOG" id="COG1716">
    <property type="taxonomic scope" value="Bacteria"/>
</dbReference>
<accession>H5UST8</accession>
<dbReference type="Proteomes" id="UP000004367">
    <property type="component" value="Unassembled WGS sequence"/>
</dbReference>
<protein>
    <recommendedName>
        <fullName evidence="3">FHA domain-containing protein</fullName>
    </recommendedName>
</protein>
<reference evidence="4 5" key="1">
    <citation type="submission" date="2012-02" db="EMBL/GenBank/DDBJ databases">
        <title>Whole genome shotgun sequence of Mobilicoccus pelagius NBRC 104925.</title>
        <authorList>
            <person name="Yoshida Y."/>
            <person name="Hosoyama A."/>
            <person name="Tsuchikane K."/>
            <person name="Katsumata H."/>
            <person name="Yamazaki S."/>
            <person name="Fujita N."/>
        </authorList>
    </citation>
    <scope>NUCLEOTIDE SEQUENCE [LARGE SCALE GENOMIC DNA]</scope>
    <source>
        <strain evidence="4 5">NBRC 104925</strain>
    </source>
</reference>
<dbReference type="InterPro" id="IPR050923">
    <property type="entry name" value="Cell_Proc_Reg/RNA_Proc"/>
</dbReference>
<feature type="compositionally biased region" description="Basic and acidic residues" evidence="2">
    <location>
        <begin position="197"/>
        <end position="216"/>
    </location>
</feature>
<dbReference type="Gene3D" id="3.30.2320.60">
    <property type="entry name" value="FhaA, phosphopeptide-binding domain (DUF3662)"/>
    <property type="match status" value="1"/>
</dbReference>
<dbReference type="RefSeq" id="WP_009482694.1">
    <property type="nucleotide sequence ID" value="NZ_BAFE01000061.1"/>
</dbReference>
<dbReference type="InterPro" id="IPR042287">
    <property type="entry name" value="FhaA_N_sf"/>
</dbReference>
<dbReference type="Gene3D" id="2.60.200.20">
    <property type="match status" value="1"/>
</dbReference>
<proteinExistence type="predicted"/>
<evidence type="ECO:0000259" key="3">
    <source>
        <dbReference type="PROSITE" id="PS50006"/>
    </source>
</evidence>
<dbReference type="InterPro" id="IPR000253">
    <property type="entry name" value="FHA_dom"/>
</dbReference>
<feature type="compositionally biased region" description="Low complexity" evidence="2">
    <location>
        <begin position="182"/>
        <end position="196"/>
    </location>
</feature>